<dbReference type="AlphaFoldDB" id="A0A2A5S3Y0"/>
<sequence>MKNISRFGVFITIATSEISEDDLLSLGHLYVEKQDRLTGLLRWSEIPSGEKFYKNETLHNLKIKLIREDKKIELSLISEDFLEKFEHKIATTLETLKVLQIKNQKVRDL</sequence>
<evidence type="ECO:0000313" key="1">
    <source>
        <dbReference type="EMBL" id="PCS08185.1"/>
    </source>
</evidence>
<keyword evidence="2" id="KW-1185">Reference proteome</keyword>
<proteinExistence type="predicted"/>
<name>A0A2A5S3Y0_9LACT</name>
<dbReference type="EMBL" id="JXJX01000001">
    <property type="protein sequence ID" value="PCS08185.1"/>
    <property type="molecule type" value="Genomic_DNA"/>
</dbReference>
<protein>
    <recommendedName>
        <fullName evidence="3">PilZ domain-containing protein</fullName>
    </recommendedName>
</protein>
<evidence type="ECO:0008006" key="3">
    <source>
        <dbReference type="Google" id="ProtNLM"/>
    </source>
</evidence>
<accession>A0A2A5S3Y0</accession>
<comment type="caution">
    <text evidence="1">The sequence shown here is derived from an EMBL/GenBank/DDBJ whole genome shotgun (WGS) entry which is preliminary data.</text>
</comment>
<evidence type="ECO:0000313" key="2">
    <source>
        <dbReference type="Proteomes" id="UP000242246"/>
    </source>
</evidence>
<dbReference type="Proteomes" id="UP000242246">
    <property type="component" value="Unassembled WGS sequence"/>
</dbReference>
<reference evidence="1 2" key="1">
    <citation type="submission" date="2014-12" db="EMBL/GenBank/DDBJ databases">
        <title>Draft genome sequences of 10 type strains of Lactococcus.</title>
        <authorList>
            <person name="Sun Z."/>
            <person name="Zhong Z."/>
            <person name="Liu W."/>
            <person name="Zhang W."/>
            <person name="Zhang H."/>
        </authorList>
    </citation>
    <scope>NUCLEOTIDE SEQUENCE [LARGE SCALE GENOMIC DNA]</scope>
    <source>
        <strain evidence="1 2">DSM 20686</strain>
    </source>
</reference>
<organism evidence="1 2">
    <name type="scientific">Pseudolactococcus plantarum</name>
    <dbReference type="NCBI Taxonomy" id="1365"/>
    <lineage>
        <taxon>Bacteria</taxon>
        <taxon>Bacillati</taxon>
        <taxon>Bacillota</taxon>
        <taxon>Bacilli</taxon>
        <taxon>Lactobacillales</taxon>
        <taxon>Streptococcaceae</taxon>
        <taxon>Pseudolactococcus</taxon>
    </lineage>
</organism>
<gene>
    <name evidence="1" type="ORF">RU87_GL000008</name>
</gene>
<dbReference type="STRING" id="1348632.GCA_001591745_00212"/>